<dbReference type="PROSITE" id="PS51471">
    <property type="entry name" value="FE2OG_OXY"/>
    <property type="match status" value="1"/>
</dbReference>
<dbReference type="PANTHER" id="PTHR31212">
    <property type="entry name" value="ALPHA-KETOGLUTARATE-DEPENDENT DIOXYGENASE ALKB HOMOLOG 3"/>
    <property type="match status" value="1"/>
</dbReference>
<dbReference type="EMBL" id="BAABRL010000001">
    <property type="protein sequence ID" value="GAA5494135.1"/>
    <property type="molecule type" value="Genomic_DNA"/>
</dbReference>
<gene>
    <name evidence="2" type="ORF">Rhal01_00292</name>
</gene>
<reference evidence="2 3" key="1">
    <citation type="submission" date="2024-02" db="EMBL/GenBank/DDBJ databases">
        <title>Rubritalea halochordaticola NBRC 107102.</title>
        <authorList>
            <person name="Ichikawa N."/>
            <person name="Katano-Makiyama Y."/>
            <person name="Hidaka K."/>
        </authorList>
    </citation>
    <scope>NUCLEOTIDE SEQUENCE [LARGE SCALE GENOMIC DNA]</scope>
    <source>
        <strain evidence="2 3">NBRC 107102</strain>
    </source>
</reference>
<keyword evidence="3" id="KW-1185">Reference proteome</keyword>
<dbReference type="Pfam" id="PF13532">
    <property type="entry name" value="2OG-FeII_Oxy_2"/>
    <property type="match status" value="1"/>
</dbReference>
<evidence type="ECO:0000313" key="3">
    <source>
        <dbReference type="Proteomes" id="UP001424741"/>
    </source>
</evidence>
<dbReference type="SUPFAM" id="SSF51197">
    <property type="entry name" value="Clavaminate synthase-like"/>
    <property type="match status" value="1"/>
</dbReference>
<dbReference type="InterPro" id="IPR032854">
    <property type="entry name" value="ALKBH3"/>
</dbReference>
<feature type="domain" description="Fe2OG dioxygenase" evidence="1">
    <location>
        <begin position="104"/>
        <end position="201"/>
    </location>
</feature>
<dbReference type="InterPro" id="IPR037151">
    <property type="entry name" value="AlkB-like_sf"/>
</dbReference>
<protein>
    <recommendedName>
        <fullName evidence="1">Fe2OG dioxygenase domain-containing protein</fullName>
    </recommendedName>
</protein>
<dbReference type="PANTHER" id="PTHR31212:SF4">
    <property type="entry name" value="ALPHA-KETOGLUTARATE-DEPENDENT DIOXYGENASE ALKB HOMOLOG 3"/>
    <property type="match status" value="1"/>
</dbReference>
<accession>A0ABP9UWQ5</accession>
<dbReference type="Proteomes" id="UP001424741">
    <property type="component" value="Unassembled WGS sequence"/>
</dbReference>
<dbReference type="InterPro" id="IPR027450">
    <property type="entry name" value="AlkB-like"/>
</dbReference>
<dbReference type="Gene3D" id="2.60.120.590">
    <property type="entry name" value="Alpha-ketoglutarate-dependent dioxygenase AlkB-like"/>
    <property type="match status" value="1"/>
</dbReference>
<evidence type="ECO:0000313" key="2">
    <source>
        <dbReference type="EMBL" id="GAA5494135.1"/>
    </source>
</evidence>
<organism evidence="2 3">
    <name type="scientific">Rubritalea halochordaticola</name>
    <dbReference type="NCBI Taxonomy" id="714537"/>
    <lineage>
        <taxon>Bacteria</taxon>
        <taxon>Pseudomonadati</taxon>
        <taxon>Verrucomicrobiota</taxon>
        <taxon>Verrucomicrobiia</taxon>
        <taxon>Verrucomicrobiales</taxon>
        <taxon>Rubritaleaceae</taxon>
        <taxon>Rubritalea</taxon>
    </lineage>
</organism>
<name>A0ABP9UWQ5_9BACT</name>
<evidence type="ECO:0000259" key="1">
    <source>
        <dbReference type="PROSITE" id="PS51471"/>
    </source>
</evidence>
<sequence length="202" mass="23380">MESVVEMDLFGYDPAANLLPCDGEAYYHGPIFEGTYFGQLMRETEWRQDEAVIYGKRILTARKVAWSGDKRYRYRYSGTEKIAQPWSPVLCQLRERVGEVLGVHFNSCLLNLYEDGSQGMAWHSDDETMLRRHGVIASVSFGAERRFLFKHKKSGEKVELMLEDGSLLVMKGTTQDHWLHSIPKMARVKDPRINLTFRQILE</sequence>
<dbReference type="InterPro" id="IPR005123">
    <property type="entry name" value="Oxoglu/Fe-dep_dioxygenase_dom"/>
</dbReference>
<proteinExistence type="predicted"/>
<comment type="caution">
    <text evidence="2">The sequence shown here is derived from an EMBL/GenBank/DDBJ whole genome shotgun (WGS) entry which is preliminary data.</text>
</comment>